<feature type="domain" description="PAC" evidence="13">
    <location>
        <begin position="277"/>
        <end position="329"/>
    </location>
</feature>
<dbReference type="InterPro" id="IPR000014">
    <property type="entry name" value="PAS"/>
</dbReference>
<evidence type="ECO:0000313" key="14">
    <source>
        <dbReference type="EMBL" id="MFC6758838.1"/>
    </source>
</evidence>
<feature type="transmembrane region" description="Helical" evidence="10">
    <location>
        <begin position="162"/>
        <end position="185"/>
    </location>
</feature>
<dbReference type="InterPro" id="IPR001610">
    <property type="entry name" value="PAC"/>
</dbReference>
<dbReference type="Gene3D" id="3.40.50.2300">
    <property type="match status" value="1"/>
</dbReference>
<dbReference type="GO" id="GO:0005524">
    <property type="term" value="F:ATP binding"/>
    <property type="evidence" value="ECO:0007669"/>
    <property type="project" value="UniProtKB-KW"/>
</dbReference>
<keyword evidence="3 9" id="KW-0597">Phosphoprotein</keyword>
<dbReference type="InterPro" id="IPR003661">
    <property type="entry name" value="HisK_dim/P_dom"/>
</dbReference>
<organism evidence="14 15">
    <name type="scientific">Sulfitobacter porphyrae</name>
    <dbReference type="NCBI Taxonomy" id="1246864"/>
    <lineage>
        <taxon>Bacteria</taxon>
        <taxon>Pseudomonadati</taxon>
        <taxon>Pseudomonadota</taxon>
        <taxon>Alphaproteobacteria</taxon>
        <taxon>Rhodobacterales</taxon>
        <taxon>Roseobacteraceae</taxon>
        <taxon>Sulfitobacter</taxon>
    </lineage>
</organism>
<keyword evidence="8" id="KW-0902">Two-component regulatory system</keyword>
<name>A0ABW2AZY0_9RHOB</name>
<dbReference type="PANTHER" id="PTHR43065:SF46">
    <property type="entry name" value="C4-DICARBOXYLATE TRANSPORT SENSOR PROTEIN DCTB"/>
    <property type="match status" value="1"/>
</dbReference>
<dbReference type="SMART" id="SM00086">
    <property type="entry name" value="PAC"/>
    <property type="match status" value="1"/>
</dbReference>
<dbReference type="InterPro" id="IPR035965">
    <property type="entry name" value="PAS-like_dom_sf"/>
</dbReference>
<dbReference type="EMBL" id="JBHSWG010000001">
    <property type="protein sequence ID" value="MFC6758838.1"/>
    <property type="molecule type" value="Genomic_DNA"/>
</dbReference>
<evidence type="ECO:0000256" key="1">
    <source>
        <dbReference type="ARBA" id="ARBA00000085"/>
    </source>
</evidence>
<comment type="catalytic activity">
    <reaction evidence="1">
        <text>ATP + protein L-histidine = ADP + protein N-phospho-L-histidine.</text>
        <dbReference type="EC" id="2.7.13.3"/>
    </reaction>
</comment>
<evidence type="ECO:0000259" key="11">
    <source>
        <dbReference type="PROSITE" id="PS50109"/>
    </source>
</evidence>
<evidence type="ECO:0000256" key="5">
    <source>
        <dbReference type="ARBA" id="ARBA00022741"/>
    </source>
</evidence>
<dbReference type="SUPFAM" id="SSF55785">
    <property type="entry name" value="PYP-like sensor domain (PAS domain)"/>
    <property type="match status" value="1"/>
</dbReference>
<keyword evidence="7 14" id="KW-0067">ATP-binding</keyword>
<dbReference type="SUPFAM" id="SSF55874">
    <property type="entry name" value="ATPase domain of HSP90 chaperone/DNA topoisomerase II/histidine kinase"/>
    <property type="match status" value="1"/>
</dbReference>
<keyword evidence="10" id="KW-0472">Membrane</keyword>
<feature type="domain" description="Response regulatory" evidence="12">
    <location>
        <begin position="587"/>
        <end position="703"/>
    </location>
</feature>
<dbReference type="Proteomes" id="UP001596353">
    <property type="component" value="Unassembled WGS sequence"/>
</dbReference>
<dbReference type="Pfam" id="PF08447">
    <property type="entry name" value="PAS_3"/>
    <property type="match status" value="1"/>
</dbReference>
<dbReference type="PROSITE" id="PS50109">
    <property type="entry name" value="HIS_KIN"/>
    <property type="match status" value="1"/>
</dbReference>
<dbReference type="CDD" id="cd00156">
    <property type="entry name" value="REC"/>
    <property type="match status" value="1"/>
</dbReference>
<dbReference type="Gene3D" id="1.10.287.130">
    <property type="match status" value="1"/>
</dbReference>
<gene>
    <name evidence="14" type="ORF">ACFQFQ_03860</name>
</gene>
<dbReference type="CDD" id="cd00130">
    <property type="entry name" value="PAS"/>
    <property type="match status" value="1"/>
</dbReference>
<protein>
    <recommendedName>
        <fullName evidence="2">histidine kinase</fullName>
        <ecNumber evidence="2">2.7.13.3</ecNumber>
    </recommendedName>
</protein>
<proteinExistence type="predicted"/>
<dbReference type="InterPro" id="IPR013655">
    <property type="entry name" value="PAS_fold_3"/>
</dbReference>
<dbReference type="InterPro" id="IPR001789">
    <property type="entry name" value="Sig_transdc_resp-reg_receiver"/>
</dbReference>
<dbReference type="Gene3D" id="3.30.565.10">
    <property type="entry name" value="Histidine kinase-like ATPase, C-terminal domain"/>
    <property type="match status" value="1"/>
</dbReference>
<dbReference type="SMART" id="SM00387">
    <property type="entry name" value="HATPase_c"/>
    <property type="match status" value="1"/>
</dbReference>
<dbReference type="InterPro" id="IPR000700">
    <property type="entry name" value="PAS-assoc_C"/>
</dbReference>
<feature type="domain" description="Histidine kinase" evidence="11">
    <location>
        <begin position="342"/>
        <end position="565"/>
    </location>
</feature>
<evidence type="ECO:0000256" key="9">
    <source>
        <dbReference type="PROSITE-ProRule" id="PRU00169"/>
    </source>
</evidence>
<dbReference type="Pfam" id="PF00512">
    <property type="entry name" value="HisKA"/>
    <property type="match status" value="1"/>
</dbReference>
<dbReference type="InterPro" id="IPR004358">
    <property type="entry name" value="Sig_transdc_His_kin-like_C"/>
</dbReference>
<keyword evidence="5" id="KW-0547">Nucleotide-binding</keyword>
<comment type="caution">
    <text evidence="14">The sequence shown here is derived from an EMBL/GenBank/DDBJ whole genome shotgun (WGS) entry which is preliminary data.</text>
</comment>
<dbReference type="PRINTS" id="PR00344">
    <property type="entry name" value="BCTRLSENSOR"/>
</dbReference>
<evidence type="ECO:0000259" key="13">
    <source>
        <dbReference type="PROSITE" id="PS50113"/>
    </source>
</evidence>
<keyword evidence="10" id="KW-1133">Transmembrane helix</keyword>
<dbReference type="SUPFAM" id="SSF52172">
    <property type="entry name" value="CheY-like"/>
    <property type="match status" value="1"/>
</dbReference>
<dbReference type="Gene3D" id="2.10.70.100">
    <property type="match status" value="1"/>
</dbReference>
<evidence type="ECO:0000256" key="7">
    <source>
        <dbReference type="ARBA" id="ARBA00022840"/>
    </source>
</evidence>
<keyword evidence="15" id="KW-1185">Reference proteome</keyword>
<evidence type="ECO:0000256" key="10">
    <source>
        <dbReference type="SAM" id="Phobius"/>
    </source>
</evidence>
<dbReference type="PROSITE" id="PS50113">
    <property type="entry name" value="PAC"/>
    <property type="match status" value="1"/>
</dbReference>
<dbReference type="SUPFAM" id="SSF47384">
    <property type="entry name" value="Homodimeric domain of signal transducing histidine kinase"/>
    <property type="match status" value="1"/>
</dbReference>
<dbReference type="PANTHER" id="PTHR43065">
    <property type="entry name" value="SENSOR HISTIDINE KINASE"/>
    <property type="match status" value="1"/>
</dbReference>
<dbReference type="Pfam" id="PF00072">
    <property type="entry name" value="Response_reg"/>
    <property type="match status" value="1"/>
</dbReference>
<dbReference type="PROSITE" id="PS50110">
    <property type="entry name" value="RESPONSE_REGULATORY"/>
    <property type="match status" value="1"/>
</dbReference>
<dbReference type="Gene3D" id="3.30.450.20">
    <property type="entry name" value="PAS domain"/>
    <property type="match status" value="1"/>
</dbReference>
<keyword evidence="10" id="KW-0812">Transmembrane</keyword>
<evidence type="ECO:0000256" key="3">
    <source>
        <dbReference type="ARBA" id="ARBA00022553"/>
    </source>
</evidence>
<dbReference type="SMART" id="SM00448">
    <property type="entry name" value="REC"/>
    <property type="match status" value="1"/>
</dbReference>
<keyword evidence="4" id="KW-0808">Transferase</keyword>
<evidence type="ECO:0000313" key="15">
    <source>
        <dbReference type="Proteomes" id="UP001596353"/>
    </source>
</evidence>
<dbReference type="CDD" id="cd00082">
    <property type="entry name" value="HisKA"/>
    <property type="match status" value="1"/>
</dbReference>
<evidence type="ECO:0000259" key="12">
    <source>
        <dbReference type="PROSITE" id="PS50110"/>
    </source>
</evidence>
<dbReference type="InterPro" id="IPR036097">
    <property type="entry name" value="HisK_dim/P_sf"/>
</dbReference>
<dbReference type="InterPro" id="IPR005467">
    <property type="entry name" value="His_kinase_dom"/>
</dbReference>
<dbReference type="SMART" id="SM00388">
    <property type="entry name" value="HisKA"/>
    <property type="match status" value="1"/>
</dbReference>
<evidence type="ECO:0000256" key="8">
    <source>
        <dbReference type="ARBA" id="ARBA00023012"/>
    </source>
</evidence>
<feature type="modified residue" description="4-aspartylphosphate" evidence="9">
    <location>
        <position position="637"/>
    </location>
</feature>
<dbReference type="Pfam" id="PF02518">
    <property type="entry name" value="HATPase_c"/>
    <property type="match status" value="1"/>
</dbReference>
<evidence type="ECO:0000256" key="6">
    <source>
        <dbReference type="ARBA" id="ARBA00022777"/>
    </source>
</evidence>
<keyword evidence="6" id="KW-0418">Kinase</keyword>
<dbReference type="EC" id="2.7.13.3" evidence="2"/>
<dbReference type="InterPro" id="IPR036890">
    <property type="entry name" value="HATPase_C_sf"/>
</dbReference>
<sequence>MKLSNLHRPLLLLAAVCVIFAMVLLGQRFVYYERASYTLPRLFLLLERSIGYAGFIHNFKNHVLRPDETGYLDAALEDYNIAVVAISEIEVQAANLGIKEQMTDLRSTLATYREMLDRTRDIRDQLTIAEVDERVRVSDTDAARSIREFERKILDVMARRRAILYAVALLFASSVVAGALAVAVVQSRRRRQAETDNLKLQEQETFLLQAERIARLGRWKSDLKGDLYWSEAVGRICGLEPGNFPTTVEEGWAFVLEEDRAKLRAAVDLAQAEKGQFSNLHRMRRPDGSIVNVVDSGEVILDAEGEIKGMVGTLQDVSMLVDMENELRQSQKMEAIGNLAGGMAHDFNNILAVILGNLELLQTEPDHAGHAEYIENAIDATQRGADLTRNMLGFARRSHLEPTLLQANDMIRDVVNWSNRLLPANIQIETSLLANLWRFTADESLAKNALLNLMLNARDAMPDGGKLTIETANVRIDNEYIEDRGEDLVPGRYVMIAVSDTGVGIGEEDLKRVFEPFFSTKPTGQGTGLGLSMVQGFMKQSNGTVRIYSEPNTGTTLKLYFKAALEGGKTRATTALPRDMSHLVGKRILLVEDNADLLIALEDILVRAGIEVTTAPSGDDAMALWEKDPSFDLIATDIVMPGKLQGTHLAKAIRAMDPDAAFIFMSGYANEAMVHGNGLHADDIRLMKPVRQVDLLNAVASVIGKRG</sequence>
<evidence type="ECO:0000256" key="4">
    <source>
        <dbReference type="ARBA" id="ARBA00022679"/>
    </source>
</evidence>
<dbReference type="InterPro" id="IPR011006">
    <property type="entry name" value="CheY-like_superfamily"/>
</dbReference>
<reference evidence="15" key="1">
    <citation type="journal article" date="2019" name="Int. J. Syst. Evol. Microbiol.">
        <title>The Global Catalogue of Microorganisms (GCM) 10K type strain sequencing project: providing services to taxonomists for standard genome sequencing and annotation.</title>
        <authorList>
            <consortium name="The Broad Institute Genomics Platform"/>
            <consortium name="The Broad Institute Genome Sequencing Center for Infectious Disease"/>
            <person name="Wu L."/>
            <person name="Ma J."/>
        </authorList>
    </citation>
    <scope>NUCLEOTIDE SEQUENCE [LARGE SCALE GENOMIC DNA]</scope>
    <source>
        <strain evidence="15">CCUG 66188</strain>
    </source>
</reference>
<dbReference type="InterPro" id="IPR003594">
    <property type="entry name" value="HATPase_dom"/>
</dbReference>
<accession>A0ABW2AZY0</accession>
<evidence type="ECO:0000256" key="2">
    <source>
        <dbReference type="ARBA" id="ARBA00012438"/>
    </source>
</evidence>